<proteinExistence type="predicted"/>
<accession>A0A1J5U277</accession>
<evidence type="ECO:0000313" key="2">
    <source>
        <dbReference type="Proteomes" id="UP000183138"/>
    </source>
</evidence>
<comment type="caution">
    <text evidence="1">The sequence shown here is derived from an EMBL/GenBank/DDBJ whole genome shotgun (WGS) entry which is preliminary data.</text>
</comment>
<evidence type="ECO:0000313" key="1">
    <source>
        <dbReference type="EMBL" id="OIR22885.1"/>
    </source>
</evidence>
<evidence type="ECO:0008006" key="3">
    <source>
        <dbReference type="Google" id="ProtNLM"/>
    </source>
</evidence>
<dbReference type="PROSITE" id="PS51257">
    <property type="entry name" value="PROKAR_LIPOPROTEIN"/>
    <property type="match status" value="1"/>
</dbReference>
<dbReference type="Proteomes" id="UP000183138">
    <property type="component" value="Unassembled WGS sequence"/>
</dbReference>
<gene>
    <name evidence="1" type="ORF">BEU00_01535</name>
</gene>
<organism evidence="1 2">
    <name type="scientific">Marine Group III euryarchaeote CG-Epi3</name>
    <dbReference type="NCBI Taxonomy" id="1888997"/>
    <lineage>
        <taxon>Archaea</taxon>
        <taxon>Methanobacteriati</taxon>
        <taxon>Thermoplasmatota</taxon>
        <taxon>Thermoplasmata</taxon>
        <taxon>Candidatus Thermoprofundales</taxon>
    </lineage>
</organism>
<sequence length="527" mass="58883">MKLPFMISLMFVTLSFMGCLGPEDNRTVIEDENMEVTRLIVSEEELSQFPFSDNPIRNFSVITPSGSTERLWAVYGTELSEDHNYGGNCCEHYITTDQDGVIYNLGGEWPWWSTDRGLTWTEWVPPVVNNDLATCEEGQLDPTLDPGLGEGSIIQAPNGDLLAMTWFPYPSLDGADQFYAILGKKVAPDQIDWKFCWNTFDKEPFYDRSWQVPIVGPINPPAELQSINCQSNCEWASMVVSNFWSYSNQGYQISVDGLNYRPLDIPDSASNECNVEYARCGPDVEFDLLFEDLGPEWDYMQPHREMRASPIPSGGLLFPRWFSDGSNLFLDTELTWHKHNLPNDLLLPSRNLVIDSSGALHSVSCNIPNPGAKDCDGTFNLTHSISFDGGYNWTEYTHGWDGAAAVSDNTFEWDFQADGNLDLAVISMRVQSSNFTGDGSASDVDLVFHIRDYSESMEADSLTIVGLGDLDATSGAGNDVRFDFTSMAILPDGGVVVAYHDSTDPATDPMFAIELELPEDYFYFIQN</sequence>
<name>A0A1J5U277_9ARCH</name>
<dbReference type="EMBL" id="MIYY01000028">
    <property type="protein sequence ID" value="OIR22885.1"/>
    <property type="molecule type" value="Genomic_DNA"/>
</dbReference>
<protein>
    <recommendedName>
        <fullName evidence="3">Exo-alpha-sialidase</fullName>
    </recommendedName>
</protein>
<dbReference type="AlphaFoldDB" id="A0A1J5U277"/>
<reference evidence="1 2" key="1">
    <citation type="submission" date="2016-08" db="EMBL/GenBank/DDBJ databases">
        <title>New Insights into Marine Group III Euryarchaeota, from dark to light.</title>
        <authorList>
            <person name="Haro-Moreno J.M."/>
            <person name="Rodriguez-Valera F."/>
            <person name="Lopez-Garcia P."/>
            <person name="Moreira D."/>
            <person name="Martin-Cuadrado A.B."/>
        </authorList>
    </citation>
    <scope>NUCLEOTIDE SEQUENCE [LARGE SCALE GENOMIC DNA]</scope>
    <source>
        <strain evidence="1">CG-Epi3</strain>
    </source>
</reference>